<evidence type="ECO:0000313" key="2">
    <source>
        <dbReference type="EMBL" id="KAK7110792.1"/>
    </source>
</evidence>
<comment type="caution">
    <text evidence="2">The sequence shown here is derived from an EMBL/GenBank/DDBJ whole genome shotgun (WGS) entry which is preliminary data.</text>
</comment>
<feature type="transmembrane region" description="Helical" evidence="1">
    <location>
        <begin position="61"/>
        <end position="80"/>
    </location>
</feature>
<evidence type="ECO:0000313" key="3">
    <source>
        <dbReference type="Proteomes" id="UP001374579"/>
    </source>
</evidence>
<organism evidence="2 3">
    <name type="scientific">Littorina saxatilis</name>
    <dbReference type="NCBI Taxonomy" id="31220"/>
    <lineage>
        <taxon>Eukaryota</taxon>
        <taxon>Metazoa</taxon>
        <taxon>Spiralia</taxon>
        <taxon>Lophotrochozoa</taxon>
        <taxon>Mollusca</taxon>
        <taxon>Gastropoda</taxon>
        <taxon>Caenogastropoda</taxon>
        <taxon>Littorinimorpha</taxon>
        <taxon>Littorinoidea</taxon>
        <taxon>Littorinidae</taxon>
        <taxon>Littorina</taxon>
    </lineage>
</organism>
<keyword evidence="1" id="KW-0472">Membrane</keyword>
<gene>
    <name evidence="2" type="ORF">V1264_014611</name>
</gene>
<protein>
    <submittedName>
        <fullName evidence="2">Uncharacterized protein</fullName>
    </submittedName>
</protein>
<reference evidence="2 3" key="1">
    <citation type="submission" date="2024-02" db="EMBL/GenBank/DDBJ databases">
        <title>Chromosome-scale genome assembly of the rough periwinkle Littorina saxatilis.</title>
        <authorList>
            <person name="De Jode A."/>
            <person name="Faria R."/>
            <person name="Formenti G."/>
            <person name="Sims Y."/>
            <person name="Smith T.P."/>
            <person name="Tracey A."/>
            <person name="Wood J.M.D."/>
            <person name="Zagrodzka Z.B."/>
            <person name="Johannesson K."/>
            <person name="Butlin R.K."/>
            <person name="Leder E.H."/>
        </authorList>
    </citation>
    <scope>NUCLEOTIDE SEQUENCE [LARGE SCALE GENOMIC DNA]</scope>
    <source>
        <strain evidence="2">Snail1</strain>
        <tissue evidence="2">Muscle</tissue>
    </source>
</reference>
<keyword evidence="3" id="KW-1185">Reference proteome</keyword>
<proteinExistence type="predicted"/>
<name>A0AAN9GJH1_9CAEN</name>
<sequence>MNAVDLTPTFALRKLAVLFDGGKVAECAALVRRLTAITLESILGQLPVDILHDALPASLPVLEAIYVKASFILFFGFFSFPV</sequence>
<dbReference type="AlphaFoldDB" id="A0AAN9GJH1"/>
<keyword evidence="1" id="KW-1133">Transmembrane helix</keyword>
<evidence type="ECO:0000256" key="1">
    <source>
        <dbReference type="SAM" id="Phobius"/>
    </source>
</evidence>
<accession>A0AAN9GJH1</accession>
<keyword evidence="1" id="KW-0812">Transmembrane</keyword>
<dbReference type="EMBL" id="JBAMIC010000003">
    <property type="protein sequence ID" value="KAK7110792.1"/>
    <property type="molecule type" value="Genomic_DNA"/>
</dbReference>
<dbReference type="Proteomes" id="UP001374579">
    <property type="component" value="Unassembled WGS sequence"/>
</dbReference>